<feature type="region of interest" description="Disordered" evidence="1">
    <location>
        <begin position="26"/>
        <end position="63"/>
    </location>
</feature>
<reference evidence="2 3" key="1">
    <citation type="submission" date="2017-03" db="EMBL/GenBank/DDBJ databases">
        <authorList>
            <person name="Afonso C.L."/>
            <person name="Miller P.J."/>
            <person name="Scott M.A."/>
            <person name="Spackman E."/>
            <person name="Goraichik I."/>
            <person name="Dimitrov K.M."/>
            <person name="Suarez D.L."/>
            <person name="Swayne D.E."/>
        </authorList>
    </citation>
    <scope>NUCLEOTIDE SEQUENCE [LARGE SCALE GENOMIC DNA]</scope>
    <source>
        <strain evidence="2">PRJEB14757</strain>
    </source>
</reference>
<evidence type="ECO:0000313" key="3">
    <source>
        <dbReference type="Proteomes" id="UP000191931"/>
    </source>
</evidence>
<feature type="compositionally biased region" description="Polar residues" evidence="1">
    <location>
        <begin position="52"/>
        <end position="63"/>
    </location>
</feature>
<proteinExistence type="predicted"/>
<keyword evidence="3" id="KW-1185">Reference proteome</keyword>
<dbReference type="RefSeq" id="WP_139786847.1">
    <property type="nucleotide sequence ID" value="NZ_LT828555.1"/>
</dbReference>
<gene>
    <name evidence="2" type="ORF">MTBBW1_1940058</name>
</gene>
<accession>A0A1W1HB55</accession>
<dbReference type="EMBL" id="FWEV01000106">
    <property type="protein sequence ID" value="SLM29731.1"/>
    <property type="molecule type" value="Genomic_DNA"/>
</dbReference>
<name>A0A1W1HB55_9BACT</name>
<organism evidence="2 3">
    <name type="scientific">Desulfamplus magnetovallimortis</name>
    <dbReference type="NCBI Taxonomy" id="1246637"/>
    <lineage>
        <taxon>Bacteria</taxon>
        <taxon>Pseudomonadati</taxon>
        <taxon>Thermodesulfobacteriota</taxon>
        <taxon>Desulfobacteria</taxon>
        <taxon>Desulfobacterales</taxon>
        <taxon>Desulfobacteraceae</taxon>
        <taxon>Desulfamplus</taxon>
    </lineage>
</organism>
<sequence>MPNTSFQSRHLCSFEPCHYCLDQDVQDDNDLQDKNPEHPVNPGYPDSDKLNNQHGGSPSQSKC</sequence>
<dbReference type="Proteomes" id="UP000191931">
    <property type="component" value="Unassembled WGS sequence"/>
</dbReference>
<protein>
    <submittedName>
        <fullName evidence="2">Uncharacterized protein</fullName>
    </submittedName>
</protein>
<dbReference type="AlphaFoldDB" id="A0A1W1HB55"/>
<evidence type="ECO:0000256" key="1">
    <source>
        <dbReference type="SAM" id="MobiDB-lite"/>
    </source>
</evidence>
<evidence type="ECO:0000313" key="2">
    <source>
        <dbReference type="EMBL" id="SLM29731.1"/>
    </source>
</evidence>